<name>A0AA43RLZ0_9LACT</name>
<dbReference type="PROSITE" id="PS50889">
    <property type="entry name" value="S4"/>
    <property type="match status" value="1"/>
</dbReference>
<comment type="similarity">
    <text evidence="2">Belongs to the TlyA family.</text>
</comment>
<organism evidence="5 6">
    <name type="scientific">Atopococcus tabaci</name>
    <dbReference type="NCBI Taxonomy" id="269774"/>
    <lineage>
        <taxon>Bacteria</taxon>
        <taxon>Bacillati</taxon>
        <taxon>Bacillota</taxon>
        <taxon>Bacilli</taxon>
        <taxon>Lactobacillales</taxon>
        <taxon>Carnobacteriaceae</taxon>
        <taxon>Atopococcus</taxon>
    </lineage>
</organism>
<dbReference type="EMBL" id="JAUNQW010000003">
    <property type="protein sequence ID" value="MDO5456944.1"/>
    <property type="molecule type" value="Genomic_DNA"/>
</dbReference>
<keyword evidence="6" id="KW-1185">Reference proteome</keyword>
<dbReference type="Gene3D" id="3.10.290.10">
    <property type="entry name" value="RNA-binding S4 domain"/>
    <property type="match status" value="1"/>
</dbReference>
<evidence type="ECO:0000256" key="2">
    <source>
        <dbReference type="ARBA" id="ARBA00029460"/>
    </source>
</evidence>
<evidence type="ECO:0000256" key="1">
    <source>
        <dbReference type="ARBA" id="ARBA00022884"/>
    </source>
</evidence>
<dbReference type="GO" id="GO:0032259">
    <property type="term" value="P:methylation"/>
    <property type="evidence" value="ECO:0007669"/>
    <property type="project" value="UniProtKB-KW"/>
</dbReference>
<dbReference type="InterPro" id="IPR029063">
    <property type="entry name" value="SAM-dependent_MTases_sf"/>
</dbReference>
<dbReference type="Pfam" id="PF01728">
    <property type="entry name" value="FtsJ"/>
    <property type="match status" value="1"/>
</dbReference>
<dbReference type="CDD" id="cd00165">
    <property type="entry name" value="S4"/>
    <property type="match status" value="1"/>
</dbReference>
<dbReference type="GO" id="GO:0003723">
    <property type="term" value="F:RNA binding"/>
    <property type="evidence" value="ECO:0007669"/>
    <property type="project" value="UniProtKB-KW"/>
</dbReference>
<dbReference type="InterPro" id="IPR036986">
    <property type="entry name" value="S4_RNA-bd_sf"/>
</dbReference>
<gene>
    <name evidence="5" type="ORF">Q4F26_01230</name>
</gene>
<evidence type="ECO:0000256" key="3">
    <source>
        <dbReference type="PROSITE-ProRule" id="PRU00182"/>
    </source>
</evidence>
<evidence type="ECO:0000313" key="6">
    <source>
        <dbReference type="Proteomes" id="UP001171751"/>
    </source>
</evidence>
<dbReference type="PANTHER" id="PTHR32319">
    <property type="entry name" value="BACTERIAL HEMOLYSIN-LIKE PROTEIN"/>
    <property type="match status" value="1"/>
</dbReference>
<keyword evidence="1 3" id="KW-0694">RNA-binding</keyword>
<accession>A0AA43RLZ0</accession>
<comment type="caution">
    <text evidence="5">The sequence shown here is derived from an EMBL/GenBank/DDBJ whole genome shotgun (WGS) entry which is preliminary data.</text>
</comment>
<evidence type="ECO:0000259" key="4">
    <source>
        <dbReference type="Pfam" id="PF01728"/>
    </source>
</evidence>
<reference evidence="5" key="1">
    <citation type="submission" date="2023-07" db="EMBL/GenBank/DDBJ databases">
        <title>Between Cages and Wild: Unraveling the Impact of Captivity on Animal Microbiomes and Antimicrobial Resistance.</title>
        <authorList>
            <person name="Schmartz G.P."/>
            <person name="Rehner J."/>
            <person name="Schuff M.J."/>
            <person name="Becker S.L."/>
            <person name="Kravczyk M."/>
            <person name="Gurevich A."/>
            <person name="Francke R."/>
            <person name="Mueller R."/>
            <person name="Keller V."/>
            <person name="Keller A."/>
        </authorList>
    </citation>
    <scope>NUCLEOTIDE SEQUENCE</scope>
    <source>
        <strain evidence="5">S39M_St_73</strain>
    </source>
</reference>
<evidence type="ECO:0000313" key="5">
    <source>
        <dbReference type="EMBL" id="MDO5456944.1"/>
    </source>
</evidence>
<dbReference type="InterPro" id="IPR002877">
    <property type="entry name" value="RNA_MeTrfase_FtsJ_dom"/>
</dbReference>
<keyword evidence="5" id="KW-0808">Transferase</keyword>
<dbReference type="PIRSF" id="PIRSF005578">
    <property type="entry name" value="TlyA"/>
    <property type="match status" value="1"/>
</dbReference>
<dbReference type="SUPFAM" id="SSF55174">
    <property type="entry name" value="Alpha-L RNA-binding motif"/>
    <property type="match status" value="1"/>
</dbReference>
<dbReference type="InterPro" id="IPR004538">
    <property type="entry name" value="Hemolysin_A/TlyA"/>
</dbReference>
<keyword evidence="5" id="KW-0489">Methyltransferase</keyword>
<dbReference type="InterPro" id="IPR047048">
    <property type="entry name" value="TlyA"/>
</dbReference>
<dbReference type="AlphaFoldDB" id="A0AA43RLZ0"/>
<dbReference type="Proteomes" id="UP001171751">
    <property type="component" value="Unassembled WGS sequence"/>
</dbReference>
<proteinExistence type="inferred from homology"/>
<dbReference type="Gene3D" id="3.40.50.150">
    <property type="entry name" value="Vaccinia Virus protein VP39"/>
    <property type="match status" value="1"/>
</dbReference>
<dbReference type="GO" id="GO:0008168">
    <property type="term" value="F:methyltransferase activity"/>
    <property type="evidence" value="ECO:0007669"/>
    <property type="project" value="UniProtKB-KW"/>
</dbReference>
<sequence length="273" mass="30769">MARKKVRADELMVSQKLVESKSKAQALIMAGRVFTLKEEKILTAGQQMKTTAALYIKGQEKQYVSRGAYKLKKAFEVFHLTVDQLITLDIGSSTGGFTQVLLEQGAELVYALDVGINQLAWNLREHPQVEVMEQTNFRYSKLEDFSRGRPEFACTDVSFISLKVILPVLANILTPSGQAVALIKPQFEARKEDVGKNGVVSDPRVHRQVLEDVLSFAAHNYKILGLVSSPIRGREGNREFLVHLESIEYQEQVDEQTKKSIDDYINKVIEKNL</sequence>
<dbReference type="NCBIfam" id="TIGR00478">
    <property type="entry name" value="tly"/>
    <property type="match status" value="1"/>
</dbReference>
<dbReference type="CDD" id="cd02440">
    <property type="entry name" value="AdoMet_MTases"/>
    <property type="match status" value="1"/>
</dbReference>
<feature type="domain" description="Ribosomal RNA methyltransferase FtsJ" evidence="4">
    <location>
        <begin position="63"/>
        <end position="244"/>
    </location>
</feature>
<dbReference type="PANTHER" id="PTHR32319:SF0">
    <property type="entry name" value="BACTERIAL HEMOLYSIN-LIKE PROTEIN"/>
    <property type="match status" value="1"/>
</dbReference>
<protein>
    <submittedName>
        <fullName evidence="5">TlyA family RNA methyltransferase</fullName>
    </submittedName>
</protein>
<dbReference type="SUPFAM" id="SSF53335">
    <property type="entry name" value="S-adenosyl-L-methionine-dependent methyltransferases"/>
    <property type="match status" value="1"/>
</dbReference>